<comment type="function">
    <text evidence="11">Probable S-adenosyl-L-methionine-dependent methyltransferase that acts as a component of the wybutosine biosynthesis pathway. Wybutosine is a hyper modified guanosine with a tricyclic base found at the 3'-position adjacent to the anticodon of eukaryotic phenylalanine tRNA. May methylate the carboxyl group of leucine residues to form alpha-leucine ester residues.</text>
</comment>
<evidence type="ECO:0000259" key="17">
    <source>
        <dbReference type="PROSITE" id="PS51184"/>
    </source>
</evidence>
<keyword evidence="7" id="KW-0489">Methyltransferase</keyword>
<organism evidence="18 19">
    <name type="scientific">Piedraia hortae CBS 480.64</name>
    <dbReference type="NCBI Taxonomy" id="1314780"/>
    <lineage>
        <taxon>Eukaryota</taxon>
        <taxon>Fungi</taxon>
        <taxon>Dikarya</taxon>
        <taxon>Ascomycota</taxon>
        <taxon>Pezizomycotina</taxon>
        <taxon>Dothideomycetes</taxon>
        <taxon>Dothideomycetidae</taxon>
        <taxon>Capnodiales</taxon>
        <taxon>Piedraiaceae</taxon>
        <taxon>Piedraia</taxon>
    </lineage>
</organism>
<comment type="catalytic activity">
    <reaction evidence="15">
        <text>7-[(3S)-(3-amino-3-methoxycarbonyl)propyl]wyosine(37) in tRNA(Phe) + S-adenosyl-L-methionine + CO2 = wybutosine(37) in tRNA(Phe) + S-adenosyl-L-homocysteine + 2 H(+)</text>
        <dbReference type="Rhea" id="RHEA:37119"/>
        <dbReference type="Rhea" id="RHEA-COMP:11844"/>
        <dbReference type="Rhea" id="RHEA-COMP:11847"/>
        <dbReference type="ChEBI" id="CHEBI:15378"/>
        <dbReference type="ChEBI" id="CHEBI:16526"/>
        <dbReference type="ChEBI" id="CHEBI:57856"/>
        <dbReference type="ChEBI" id="CHEBI:59789"/>
        <dbReference type="ChEBI" id="CHEBI:73544"/>
        <dbReference type="ChEBI" id="CHEBI:74275"/>
        <dbReference type="EC" id="2.3.1.231"/>
    </reaction>
</comment>
<dbReference type="UniPathway" id="UPA00375"/>
<evidence type="ECO:0000256" key="3">
    <source>
        <dbReference type="ARBA" id="ARBA00010703"/>
    </source>
</evidence>
<keyword evidence="10" id="KW-0819">tRNA processing</keyword>
<evidence type="ECO:0000313" key="18">
    <source>
        <dbReference type="EMBL" id="KAF2861839.1"/>
    </source>
</evidence>
<dbReference type="Pfam" id="PF04072">
    <property type="entry name" value="LCM"/>
    <property type="match status" value="1"/>
</dbReference>
<evidence type="ECO:0000256" key="9">
    <source>
        <dbReference type="ARBA" id="ARBA00022691"/>
    </source>
</evidence>
<gene>
    <name evidence="18" type="ORF">K470DRAFT_256678</name>
</gene>
<dbReference type="SUPFAM" id="SSF51197">
    <property type="entry name" value="Clavaminate synthase-like"/>
    <property type="match status" value="1"/>
</dbReference>
<dbReference type="Gene3D" id="2.120.10.80">
    <property type="entry name" value="Kelch-type beta propeller"/>
    <property type="match status" value="1"/>
</dbReference>
<dbReference type="Proteomes" id="UP000799421">
    <property type="component" value="Unassembled WGS sequence"/>
</dbReference>
<evidence type="ECO:0000256" key="14">
    <source>
        <dbReference type="ARBA" id="ARBA00030847"/>
    </source>
</evidence>
<dbReference type="EC" id="2.1.1.290" evidence="5"/>
<evidence type="ECO:0000256" key="12">
    <source>
        <dbReference type="ARBA" id="ARBA00029750"/>
    </source>
</evidence>
<dbReference type="EMBL" id="MU005970">
    <property type="protein sequence ID" value="KAF2861839.1"/>
    <property type="molecule type" value="Genomic_DNA"/>
</dbReference>
<dbReference type="GO" id="GO:0031591">
    <property type="term" value="P:wybutosine biosynthetic process"/>
    <property type="evidence" value="ECO:0007669"/>
    <property type="project" value="TreeGrafter"/>
</dbReference>
<evidence type="ECO:0000256" key="13">
    <source>
        <dbReference type="ARBA" id="ARBA00030231"/>
    </source>
</evidence>
<dbReference type="SUPFAM" id="SSF53335">
    <property type="entry name" value="S-adenosyl-L-methionine-dependent methyltransferases"/>
    <property type="match status" value="1"/>
</dbReference>
<dbReference type="SUPFAM" id="SSF117281">
    <property type="entry name" value="Kelch motif"/>
    <property type="match status" value="1"/>
</dbReference>
<dbReference type="OrthoDB" id="47172at2759"/>
<dbReference type="PANTHER" id="PTHR46529:SF1">
    <property type="entry name" value="TRNA WYBUTOSINE-SYNTHESIZING PROTEIN 4"/>
    <property type="match status" value="1"/>
</dbReference>
<evidence type="ECO:0000256" key="2">
    <source>
        <dbReference type="ARBA" id="ARBA00004797"/>
    </source>
</evidence>
<comment type="similarity">
    <text evidence="3">Belongs to the methyltransferase superfamily. LCMT family.</text>
</comment>
<protein>
    <recommendedName>
        <fullName evidence="6">tRNA wybutosine-synthesizing protein 4</fullName>
        <ecNumber evidence="5">2.1.1.290</ecNumber>
        <ecNumber evidence="4">2.3.1.231</ecNumber>
    </recommendedName>
    <alternativeName>
        <fullName evidence="13">Leucine carboxyl methyltransferase 2</fullName>
    </alternativeName>
    <alternativeName>
        <fullName evidence="14">tRNA(Phe) (7-(3-amino-3-(methoxycarbonyl)propyl)wyosine(37)-N)-methoxycarbonyltransferase</fullName>
    </alternativeName>
    <alternativeName>
        <fullName evidence="12">tRNA(Phe) (7-(3-amino-3-carboxypropyl)wyosine(37)-O)-methyltransferase</fullName>
    </alternativeName>
</protein>
<dbReference type="FunFam" id="2.60.120.650:FF:000043">
    <property type="entry name" value="tRNA wybutosine-synthesizing protein 4"/>
    <property type="match status" value="1"/>
</dbReference>
<dbReference type="AlphaFoldDB" id="A0A6A7C467"/>
<dbReference type="Pfam" id="PF13621">
    <property type="entry name" value="Cupin_8"/>
    <property type="match status" value="1"/>
</dbReference>
<dbReference type="InterPro" id="IPR041667">
    <property type="entry name" value="Cupin_8"/>
</dbReference>
<dbReference type="EC" id="2.3.1.231" evidence="4"/>
<dbReference type="GO" id="GO:0030488">
    <property type="term" value="P:tRNA methylation"/>
    <property type="evidence" value="ECO:0007669"/>
    <property type="project" value="TreeGrafter"/>
</dbReference>
<feature type="compositionally biased region" description="Acidic residues" evidence="16">
    <location>
        <begin position="1"/>
        <end position="10"/>
    </location>
</feature>
<keyword evidence="19" id="KW-1185">Reference proteome</keyword>
<dbReference type="Gene3D" id="6.10.140.1470">
    <property type="match status" value="1"/>
</dbReference>
<keyword evidence="8" id="KW-0808">Transferase</keyword>
<feature type="region of interest" description="Disordered" evidence="16">
    <location>
        <begin position="1"/>
        <end position="63"/>
    </location>
</feature>
<proteinExistence type="inferred from homology"/>
<dbReference type="Pfam" id="PF13418">
    <property type="entry name" value="Beta-prop_TYW4"/>
    <property type="match status" value="1"/>
</dbReference>
<reference evidence="18" key="1">
    <citation type="journal article" date="2020" name="Stud. Mycol.">
        <title>101 Dothideomycetes genomes: a test case for predicting lifestyles and emergence of pathogens.</title>
        <authorList>
            <person name="Haridas S."/>
            <person name="Albert R."/>
            <person name="Binder M."/>
            <person name="Bloem J."/>
            <person name="Labutti K."/>
            <person name="Salamov A."/>
            <person name="Andreopoulos B."/>
            <person name="Baker S."/>
            <person name="Barry K."/>
            <person name="Bills G."/>
            <person name="Bluhm B."/>
            <person name="Cannon C."/>
            <person name="Castanera R."/>
            <person name="Culley D."/>
            <person name="Daum C."/>
            <person name="Ezra D."/>
            <person name="Gonzalez J."/>
            <person name="Henrissat B."/>
            <person name="Kuo A."/>
            <person name="Liang C."/>
            <person name="Lipzen A."/>
            <person name="Lutzoni F."/>
            <person name="Magnuson J."/>
            <person name="Mondo S."/>
            <person name="Nolan M."/>
            <person name="Ohm R."/>
            <person name="Pangilinan J."/>
            <person name="Park H.-J."/>
            <person name="Ramirez L."/>
            <person name="Alfaro M."/>
            <person name="Sun H."/>
            <person name="Tritt A."/>
            <person name="Yoshinaga Y."/>
            <person name="Zwiers L.-H."/>
            <person name="Turgeon B."/>
            <person name="Goodwin S."/>
            <person name="Spatafora J."/>
            <person name="Crous P."/>
            <person name="Grigoriev I."/>
        </authorList>
    </citation>
    <scope>NUCLEOTIDE SEQUENCE</scope>
    <source>
        <strain evidence="18">CBS 480.64</strain>
    </source>
</reference>
<evidence type="ECO:0000313" key="19">
    <source>
        <dbReference type="Proteomes" id="UP000799421"/>
    </source>
</evidence>
<feature type="compositionally biased region" description="Basic and acidic residues" evidence="16">
    <location>
        <begin position="26"/>
        <end position="60"/>
    </location>
</feature>
<dbReference type="InterPro" id="IPR015915">
    <property type="entry name" value="Kelch-typ_b-propeller"/>
</dbReference>
<dbReference type="GO" id="GO:0008175">
    <property type="term" value="F:tRNA methyltransferase activity"/>
    <property type="evidence" value="ECO:0007669"/>
    <property type="project" value="TreeGrafter"/>
</dbReference>
<evidence type="ECO:0000256" key="7">
    <source>
        <dbReference type="ARBA" id="ARBA00022603"/>
    </source>
</evidence>
<dbReference type="PROSITE" id="PS51184">
    <property type="entry name" value="JMJC"/>
    <property type="match status" value="1"/>
</dbReference>
<comment type="catalytic activity">
    <reaction evidence="1">
        <text>7-[(3S)-3-amino-3-carboxypropyl]wyosine(37) in tRNA(Phe) + S-adenosyl-L-methionine = 7-[(3S)-(3-amino-3-methoxycarbonyl)propyl]wyosine(37) in tRNA(Phe) + S-adenosyl-L-homocysteine</text>
        <dbReference type="Rhea" id="RHEA:36903"/>
        <dbReference type="Rhea" id="RHEA-COMP:10379"/>
        <dbReference type="Rhea" id="RHEA-COMP:11844"/>
        <dbReference type="ChEBI" id="CHEBI:57856"/>
        <dbReference type="ChEBI" id="CHEBI:59789"/>
        <dbReference type="ChEBI" id="CHEBI:73543"/>
        <dbReference type="ChEBI" id="CHEBI:74275"/>
        <dbReference type="EC" id="2.1.1.290"/>
    </reaction>
</comment>
<accession>A0A6A7C467</accession>
<evidence type="ECO:0000256" key="5">
    <source>
        <dbReference type="ARBA" id="ARBA00012779"/>
    </source>
</evidence>
<evidence type="ECO:0000256" key="15">
    <source>
        <dbReference type="ARBA" id="ARBA00049250"/>
    </source>
</evidence>
<evidence type="ECO:0000256" key="8">
    <source>
        <dbReference type="ARBA" id="ARBA00022679"/>
    </source>
</evidence>
<sequence length="1079" mass="119978">MLGVEEDDGMPQDAGESKEFTPSGDHQIKGHVEEPKSLRTQDDSQSLKDGRKPNKSRDHLIMGTNSSSIVSKRSVEKFYYAGEPEYLRYFVSTFKRRSPLINRGYWLRMMAIEQTIGRFLAEPSPKQKVLVNLGCGYDTLPWLCLGRRPELCGQATFVDVDYPALMQKKLAIIEKTEPLRCLLPNFSRTANPNGLLAHSDPYVAIGCDLYDLDLLDSILHEHLHIREGNATVMFVAEVSLAYMEKEASQQIIEWAANLPDSRFCLLEQHLPDGADHPFARTMLAHFEKLGTPLKAIGTMEEMRRRFIDAGWPERGVQIQSLWKLWSDPAYLTPEQRRSLDDVEPFDEWEEFALFGSHYFHLVAELTPPPRPPKDLKEQTSHLSLASHPSSSTPSKPAEQPLQAPMLPGKAVFRRYAAVVPATSEISEGEAVGLLGGLGTQERLTDCDTYARTEDLLPIQGPPMRTGLVCHTITRLGGTSNCIMAGGRTSPDKASAECWLRQDGLWRKVQSLPEGRYRHCAAPLRLPTDPRPAHTVLLFGGKTSNGHVLDEWLLWLGEEGWRHIPVVGDAPPARFGAAMITNAREGVSGVLIGGMTSSGRVLNDFWHWSLEPDLTLYCRNVTARALAVLRNNAGILGRFGAQLVRTNRGILMIGGICDGRMLTSQDEVLNMKTLRIHPMIGPRPLFIGTAITDVDGGLIVLGGGATCFSFGSHWNKPAILTDDPEASLRCGWQLLTTQAPATAAESPIHHPVVNGSGPRLPEPSQLPRRSLEAGIDFERICEDAKPVVFCDGDIGRCTRLWDVAYLKRMIGADRKVVVHSSSGERMDFAKKNFEYRTMEFGAFLDRCERGERLYLRSISQELPSEQPTNLADDYPEIAADFELPGELISVVESLHSSPLRISGPVRMWLHYDVMANVLCQVRGRKRVRLYPPADVNLLGFAPGASSSLIDVFEVGEGGRLRAALANTHPFEVDLHPGEILFIPPMWMHTVAPTDGISVAVNIFFRNLGPEFYAAGKDVYGNRDLAAYERGRRDVAKMTKWFEALPPDIARFYLERLGQELIAKGRTLASSSLHSLYAELS</sequence>
<evidence type="ECO:0000256" key="4">
    <source>
        <dbReference type="ARBA" id="ARBA00012155"/>
    </source>
</evidence>
<dbReference type="InterPro" id="IPR029063">
    <property type="entry name" value="SAM-dependent_MTases_sf"/>
</dbReference>
<feature type="compositionally biased region" description="Low complexity" evidence="16">
    <location>
        <begin position="380"/>
        <end position="394"/>
    </location>
</feature>
<evidence type="ECO:0000256" key="6">
    <source>
        <dbReference type="ARBA" id="ARBA00018045"/>
    </source>
</evidence>
<evidence type="ECO:0000256" key="1">
    <source>
        <dbReference type="ARBA" id="ARBA00001806"/>
    </source>
</evidence>
<dbReference type="InterPro" id="IPR003347">
    <property type="entry name" value="JmjC_dom"/>
</dbReference>
<name>A0A6A7C467_9PEZI</name>
<evidence type="ECO:0000256" key="10">
    <source>
        <dbReference type="ARBA" id="ARBA00022694"/>
    </source>
</evidence>
<feature type="domain" description="JmjC" evidence="17">
    <location>
        <begin position="871"/>
        <end position="1018"/>
    </location>
</feature>
<evidence type="ECO:0000256" key="11">
    <source>
        <dbReference type="ARBA" id="ARBA00025588"/>
    </source>
</evidence>
<dbReference type="SMART" id="SM00558">
    <property type="entry name" value="JmjC"/>
    <property type="match status" value="1"/>
</dbReference>
<evidence type="ECO:0000256" key="16">
    <source>
        <dbReference type="SAM" id="MobiDB-lite"/>
    </source>
</evidence>
<feature type="region of interest" description="Disordered" evidence="16">
    <location>
        <begin position="369"/>
        <end position="402"/>
    </location>
</feature>
<comment type="pathway">
    <text evidence="2">tRNA modification; wybutosine-tRNA(Phe) biosynthesis.</text>
</comment>
<dbReference type="Gene3D" id="3.40.50.150">
    <property type="entry name" value="Vaccinia Virus protein VP39"/>
    <property type="match status" value="1"/>
</dbReference>
<keyword evidence="9" id="KW-0949">S-adenosyl-L-methionine</keyword>
<dbReference type="PANTHER" id="PTHR46529">
    <property type="entry name" value="TRNA WYBUTOSINE-SYNTHESIZING PROTEIN 4"/>
    <property type="match status" value="1"/>
</dbReference>
<dbReference type="InterPro" id="IPR007213">
    <property type="entry name" value="Ppm1/Ppm2/Tcmp"/>
</dbReference>
<dbReference type="Gene3D" id="2.60.120.650">
    <property type="entry name" value="Cupin"/>
    <property type="match status" value="1"/>
</dbReference>